<feature type="transmembrane region" description="Helical" evidence="1">
    <location>
        <begin position="46"/>
        <end position="71"/>
    </location>
</feature>
<dbReference type="Pfam" id="PF10326">
    <property type="entry name" value="7TM_GPCR_Str"/>
    <property type="match status" value="1"/>
</dbReference>
<keyword evidence="3" id="KW-1185">Reference proteome</keyword>
<keyword evidence="1" id="KW-0472">Membrane</keyword>
<evidence type="ECO:0000313" key="3">
    <source>
        <dbReference type="Proteomes" id="UP001331761"/>
    </source>
</evidence>
<name>A0AAN8F6Y1_TRICO</name>
<keyword evidence="1" id="KW-0812">Transmembrane</keyword>
<gene>
    <name evidence="2" type="ORF">GCK32_010210</name>
</gene>
<dbReference type="EMBL" id="WIXE01018826">
    <property type="protein sequence ID" value="KAK5970569.1"/>
    <property type="molecule type" value="Genomic_DNA"/>
</dbReference>
<feature type="transmembrane region" description="Helical" evidence="1">
    <location>
        <begin position="6"/>
        <end position="25"/>
    </location>
</feature>
<dbReference type="AlphaFoldDB" id="A0AAN8F6Y1"/>
<proteinExistence type="predicted"/>
<feature type="transmembrane region" description="Helical" evidence="1">
    <location>
        <begin position="83"/>
        <end position="104"/>
    </location>
</feature>
<dbReference type="PANTHER" id="PTHR22943:SF248">
    <property type="entry name" value="SEVEN TM RECEPTOR"/>
    <property type="match status" value="1"/>
</dbReference>
<evidence type="ECO:0000313" key="2">
    <source>
        <dbReference type="EMBL" id="KAK5970569.1"/>
    </source>
</evidence>
<dbReference type="Proteomes" id="UP001331761">
    <property type="component" value="Unassembled WGS sequence"/>
</dbReference>
<reference evidence="2 3" key="1">
    <citation type="submission" date="2019-10" db="EMBL/GenBank/DDBJ databases">
        <title>Assembly and Annotation for the nematode Trichostrongylus colubriformis.</title>
        <authorList>
            <person name="Martin J."/>
        </authorList>
    </citation>
    <scope>NUCLEOTIDE SEQUENCE [LARGE SCALE GENOMIC DNA]</scope>
    <source>
        <strain evidence="2">G859</strain>
        <tissue evidence="2">Whole worm</tissue>
    </source>
</reference>
<sequence length="116" mass="13046">MALLIESLVMLLCVAQVNPFCAMRIHRCLKGNSISTRMKKAQKKMFMLLSIQITCPTLLMHIPLGTVYFLLFCGITSSIYISYFVGIAMALYPLLGPIITVIFIKDYRRALSSCCD</sequence>
<evidence type="ECO:0008006" key="4">
    <source>
        <dbReference type="Google" id="ProtNLM"/>
    </source>
</evidence>
<comment type="caution">
    <text evidence="2">The sequence shown here is derived from an EMBL/GenBank/DDBJ whole genome shotgun (WGS) entry which is preliminary data.</text>
</comment>
<organism evidence="2 3">
    <name type="scientific">Trichostrongylus colubriformis</name>
    <name type="common">Black scour worm</name>
    <dbReference type="NCBI Taxonomy" id="6319"/>
    <lineage>
        <taxon>Eukaryota</taxon>
        <taxon>Metazoa</taxon>
        <taxon>Ecdysozoa</taxon>
        <taxon>Nematoda</taxon>
        <taxon>Chromadorea</taxon>
        <taxon>Rhabditida</taxon>
        <taxon>Rhabditina</taxon>
        <taxon>Rhabditomorpha</taxon>
        <taxon>Strongyloidea</taxon>
        <taxon>Trichostrongylidae</taxon>
        <taxon>Trichostrongylus</taxon>
    </lineage>
</organism>
<dbReference type="InterPro" id="IPR019428">
    <property type="entry name" value="7TM_GPCR_serpentine_rcpt_Str"/>
</dbReference>
<dbReference type="SUPFAM" id="SSF81321">
    <property type="entry name" value="Family A G protein-coupled receptor-like"/>
    <property type="match status" value="1"/>
</dbReference>
<evidence type="ECO:0000256" key="1">
    <source>
        <dbReference type="SAM" id="Phobius"/>
    </source>
</evidence>
<dbReference type="PANTHER" id="PTHR22943">
    <property type="entry name" value="7-TRANSMEMBRANE DOMAIN RECEPTOR C.ELEGANS"/>
    <property type="match status" value="1"/>
</dbReference>
<accession>A0AAN8F6Y1</accession>
<protein>
    <recommendedName>
        <fullName evidence="4">G protein-coupled receptor</fullName>
    </recommendedName>
</protein>
<keyword evidence="1" id="KW-1133">Transmembrane helix</keyword>